<organism evidence="5">
    <name type="scientific">Echinostoma caproni</name>
    <dbReference type="NCBI Taxonomy" id="27848"/>
    <lineage>
        <taxon>Eukaryota</taxon>
        <taxon>Metazoa</taxon>
        <taxon>Spiralia</taxon>
        <taxon>Lophotrochozoa</taxon>
        <taxon>Platyhelminthes</taxon>
        <taxon>Trematoda</taxon>
        <taxon>Digenea</taxon>
        <taxon>Plagiorchiida</taxon>
        <taxon>Echinostomata</taxon>
        <taxon>Echinostomatoidea</taxon>
        <taxon>Echinostomatidae</taxon>
        <taxon>Echinostoma</taxon>
    </lineage>
</organism>
<evidence type="ECO:0000313" key="4">
    <source>
        <dbReference type="Proteomes" id="UP000272942"/>
    </source>
</evidence>
<dbReference type="GO" id="GO:0003676">
    <property type="term" value="F:nucleic acid binding"/>
    <property type="evidence" value="ECO:0007669"/>
    <property type="project" value="InterPro"/>
</dbReference>
<dbReference type="WBParaSite" id="ECPE_0001318701-mRNA-1">
    <property type="protein sequence ID" value="ECPE_0001318701-mRNA-1"/>
    <property type="gene ID" value="ECPE_0001318701"/>
</dbReference>
<dbReference type="AlphaFoldDB" id="A0A183B1R3"/>
<dbReference type="InterPro" id="IPR001878">
    <property type="entry name" value="Znf_CCHC"/>
</dbReference>
<keyword evidence="1" id="KW-0862">Zinc</keyword>
<sequence length="113" mass="12630">MSNSIRQRLLEKYNLDLQHTFEEARMLEHAQQQSQLCDSTTYVSYGATSMQSDVAAPDPVRDASEPQTDREEVIGAMSTLCFFCGRPGHPRSKCPAREAICNSCEKGHFQGVC</sequence>
<reference evidence="5" key="1">
    <citation type="submission" date="2016-06" db="UniProtKB">
        <authorList>
            <consortium name="WormBaseParasite"/>
        </authorList>
    </citation>
    <scope>IDENTIFICATION</scope>
</reference>
<accession>A0A183B1R3</accession>
<feature type="domain" description="CCHC-type" evidence="2">
    <location>
        <begin position="81"/>
        <end position="95"/>
    </location>
</feature>
<dbReference type="PROSITE" id="PS50158">
    <property type="entry name" value="ZF_CCHC"/>
    <property type="match status" value="1"/>
</dbReference>
<keyword evidence="1" id="KW-0863">Zinc-finger</keyword>
<dbReference type="GO" id="GO:0008270">
    <property type="term" value="F:zinc ion binding"/>
    <property type="evidence" value="ECO:0007669"/>
    <property type="project" value="UniProtKB-KW"/>
</dbReference>
<dbReference type="Gene3D" id="4.10.60.10">
    <property type="entry name" value="Zinc finger, CCHC-type"/>
    <property type="match status" value="1"/>
</dbReference>
<keyword evidence="1" id="KW-0479">Metal-binding</keyword>
<keyword evidence="4" id="KW-1185">Reference proteome</keyword>
<evidence type="ECO:0000313" key="3">
    <source>
        <dbReference type="EMBL" id="VDP90422.1"/>
    </source>
</evidence>
<reference evidence="3 4" key="2">
    <citation type="submission" date="2018-11" db="EMBL/GenBank/DDBJ databases">
        <authorList>
            <consortium name="Pathogen Informatics"/>
        </authorList>
    </citation>
    <scope>NUCLEOTIDE SEQUENCE [LARGE SCALE GENOMIC DNA]</scope>
    <source>
        <strain evidence="3 4">Egypt</strain>
    </source>
</reference>
<dbReference type="EMBL" id="UZAN01054426">
    <property type="protein sequence ID" value="VDP90422.1"/>
    <property type="molecule type" value="Genomic_DNA"/>
</dbReference>
<evidence type="ECO:0000256" key="1">
    <source>
        <dbReference type="PROSITE-ProRule" id="PRU00047"/>
    </source>
</evidence>
<evidence type="ECO:0000259" key="2">
    <source>
        <dbReference type="PROSITE" id="PS50158"/>
    </source>
</evidence>
<dbReference type="OrthoDB" id="5982218at2759"/>
<protein>
    <submittedName>
        <fullName evidence="5">CCHC-type domain-containing protein</fullName>
    </submittedName>
</protein>
<proteinExistence type="predicted"/>
<dbReference type="Proteomes" id="UP000272942">
    <property type="component" value="Unassembled WGS sequence"/>
</dbReference>
<gene>
    <name evidence="3" type="ORF">ECPE_LOCUS13150</name>
</gene>
<evidence type="ECO:0000313" key="5">
    <source>
        <dbReference type="WBParaSite" id="ECPE_0001318701-mRNA-1"/>
    </source>
</evidence>
<name>A0A183B1R3_9TREM</name>